<reference evidence="1 2" key="1">
    <citation type="submission" date="2018-05" db="EMBL/GenBank/DDBJ databases">
        <title>Genomic Encyclopedia of Type Strains, Phase IV (KMG-IV): sequencing the most valuable type-strain genomes for metagenomic binning, comparative biology and taxonomic classification.</title>
        <authorList>
            <person name="Goeker M."/>
        </authorList>
    </citation>
    <scope>NUCLEOTIDE SEQUENCE [LARGE SCALE GENOMIC DNA]</scope>
    <source>
        <strain evidence="1 2">DSM 100333</strain>
    </source>
</reference>
<name>A0A2U0UJU2_9BACT</name>
<gene>
    <name evidence="1" type="ORF">C7379_1031</name>
</gene>
<dbReference type="Proteomes" id="UP000245870">
    <property type="component" value="Unassembled WGS sequence"/>
</dbReference>
<evidence type="ECO:0000313" key="2">
    <source>
        <dbReference type="Proteomes" id="UP000245870"/>
    </source>
</evidence>
<evidence type="ECO:0000313" key="1">
    <source>
        <dbReference type="EMBL" id="PVX57879.1"/>
    </source>
</evidence>
<accession>A0A2U0UJU2</accession>
<proteinExistence type="predicted"/>
<dbReference type="EMBL" id="QENY01000003">
    <property type="protein sequence ID" value="PVX57879.1"/>
    <property type="molecule type" value="Genomic_DNA"/>
</dbReference>
<protein>
    <submittedName>
        <fullName evidence="1">Uncharacterized protein</fullName>
    </submittedName>
</protein>
<dbReference type="AlphaFoldDB" id="A0A2U0UJU2"/>
<keyword evidence="2" id="KW-1185">Reference proteome</keyword>
<comment type="caution">
    <text evidence="1">The sequence shown here is derived from an EMBL/GenBank/DDBJ whole genome shotgun (WGS) entry which is preliminary data.</text>
</comment>
<sequence length="35" mass="4421">MMCLAKYSFFYSYLSICQYNFKLLFQIYNKIYLFL</sequence>
<organism evidence="1 2">
    <name type="scientific">Hallella colorans</name>
    <dbReference type="NCBI Taxonomy" id="1703337"/>
    <lineage>
        <taxon>Bacteria</taxon>
        <taxon>Pseudomonadati</taxon>
        <taxon>Bacteroidota</taxon>
        <taxon>Bacteroidia</taxon>
        <taxon>Bacteroidales</taxon>
        <taxon>Prevotellaceae</taxon>
        <taxon>Hallella</taxon>
    </lineage>
</organism>